<dbReference type="GO" id="GO:0055056">
    <property type="term" value="F:D-glucose transmembrane transporter activity"/>
    <property type="evidence" value="ECO:0007669"/>
    <property type="project" value="Ensembl"/>
</dbReference>
<feature type="transmembrane region" description="Helical" evidence="8">
    <location>
        <begin position="468"/>
        <end position="494"/>
    </location>
</feature>
<feature type="transmembrane region" description="Helical" evidence="8">
    <location>
        <begin position="21"/>
        <end position="44"/>
    </location>
</feature>
<reference evidence="10 11" key="1">
    <citation type="submission" date="2019-04" db="EMBL/GenBank/DDBJ databases">
        <authorList>
            <consortium name="Wellcome Sanger Institute Data Sharing"/>
        </authorList>
    </citation>
    <scope>NUCLEOTIDE SEQUENCE [LARGE SCALE GENOMIC DNA]</scope>
</reference>
<feature type="transmembrane region" description="Helical" evidence="8">
    <location>
        <begin position="417"/>
        <end position="448"/>
    </location>
</feature>
<keyword evidence="11" id="KW-1185">Reference proteome</keyword>
<dbReference type="InterPro" id="IPR003663">
    <property type="entry name" value="Sugar/inositol_transpt"/>
</dbReference>
<keyword evidence="7 8" id="KW-0472">Membrane</keyword>
<evidence type="ECO:0000256" key="1">
    <source>
        <dbReference type="ARBA" id="ARBA00004651"/>
    </source>
</evidence>
<feature type="transmembrane region" description="Helical" evidence="8">
    <location>
        <begin position="322"/>
        <end position="341"/>
    </location>
</feature>
<dbReference type="PANTHER" id="PTHR48021:SF59">
    <property type="entry name" value="SOLUTE CARRIER FAMILY 2, FACILITATED GLUCOSE TRANSPORTER MEMBER 6"/>
    <property type="match status" value="1"/>
</dbReference>
<dbReference type="Proteomes" id="UP000694397">
    <property type="component" value="Chromosome 17"/>
</dbReference>
<dbReference type="OrthoDB" id="6612291at2759"/>
<sequence length="495" mass="54519">MAGERAPLLKKGSASTSNAKLYLATFSAVLGNFSFGYSLVYPSPVIPYLQVEDNPNLRMDTPHIAWFGSVFSLGAAMGGLGAMLLNDKTGRKMSIMISAVPSTVGSLLLGAAQTRWMLYLGRILTGIASGMTAASIPVYVSEISSPSVRGVLGSCPQVTAVFGSLTLYALGLLLPWRWLAVAGELPALLMLVLLCFMPKSPRYLISKGRQEEALKALEWLRGRDADFISELQKIERSISSQGHISWSDLAKPCYYKPILISVTMRFFQQMTGITPILVYLEPIFHRTKVTLEPRYDAALVGAVRLLSVMIAASLMDRAGRKRLLFTSGFLMFLACQALTIYTHTTPCPSINITHSQLHTPFSILQSHGVQQSPPFDPITVIPLLSTMVIIFGYAMGWGPITWLLMSEILPLGARGKAPGLCVGISWVTAFILTQVFMHVVVSSFSLFVPLTSLELEVARAPFQPSPSVIFVFFFFYFCRKLMACLCLFCFFLWWL</sequence>
<dbReference type="Gene3D" id="1.20.1250.20">
    <property type="entry name" value="MFS general substrate transporter like domains"/>
    <property type="match status" value="1"/>
</dbReference>
<keyword evidence="3" id="KW-1003">Cell membrane</keyword>
<dbReference type="InterPro" id="IPR005829">
    <property type="entry name" value="Sugar_transporter_CS"/>
</dbReference>
<dbReference type="PROSITE" id="PS50850">
    <property type="entry name" value="MFS"/>
    <property type="match status" value="1"/>
</dbReference>
<name>A0A8D0CH06_SCLFO</name>
<proteinExistence type="predicted"/>
<gene>
    <name evidence="10" type="primary">SLC2A6</name>
    <name evidence="10" type="synonym">LOC108938510</name>
</gene>
<keyword evidence="6 8" id="KW-1133">Transmembrane helix</keyword>
<comment type="subcellular location">
    <subcellularLocation>
        <location evidence="1">Cell membrane</location>
        <topology evidence="1">Multi-pass membrane protein</topology>
    </subcellularLocation>
</comment>
<dbReference type="PANTHER" id="PTHR48021">
    <property type="match status" value="1"/>
</dbReference>
<evidence type="ECO:0000256" key="5">
    <source>
        <dbReference type="ARBA" id="ARBA00022692"/>
    </source>
</evidence>
<dbReference type="GO" id="GO:0005886">
    <property type="term" value="C:plasma membrane"/>
    <property type="evidence" value="ECO:0007669"/>
    <property type="project" value="UniProtKB-SubCell"/>
</dbReference>
<protein>
    <submittedName>
        <fullName evidence="10">Solute carrier family 2 member 6</fullName>
    </submittedName>
</protein>
<evidence type="ECO:0000256" key="3">
    <source>
        <dbReference type="ARBA" id="ARBA00022475"/>
    </source>
</evidence>
<evidence type="ECO:0000259" key="9">
    <source>
        <dbReference type="PROSITE" id="PS50850"/>
    </source>
</evidence>
<dbReference type="InterPro" id="IPR050549">
    <property type="entry name" value="MFS_Trehalose_Transporter"/>
</dbReference>
<dbReference type="InterPro" id="IPR036259">
    <property type="entry name" value="MFS_trans_sf"/>
</dbReference>
<evidence type="ECO:0000313" key="10">
    <source>
        <dbReference type="Ensembl" id="ENSSFOP00015065902.1"/>
    </source>
</evidence>
<accession>A0A8D0CH06</accession>
<organism evidence="10 11">
    <name type="scientific">Scleropages formosus</name>
    <name type="common">Asian bonytongue</name>
    <name type="synonym">Osteoglossum formosum</name>
    <dbReference type="NCBI Taxonomy" id="113540"/>
    <lineage>
        <taxon>Eukaryota</taxon>
        <taxon>Metazoa</taxon>
        <taxon>Chordata</taxon>
        <taxon>Craniata</taxon>
        <taxon>Vertebrata</taxon>
        <taxon>Euteleostomi</taxon>
        <taxon>Actinopterygii</taxon>
        <taxon>Neopterygii</taxon>
        <taxon>Teleostei</taxon>
        <taxon>Osteoglossocephala</taxon>
        <taxon>Osteoglossomorpha</taxon>
        <taxon>Osteoglossiformes</taxon>
        <taxon>Osteoglossidae</taxon>
        <taxon>Scleropages</taxon>
    </lineage>
</organism>
<dbReference type="PROSITE" id="PS00217">
    <property type="entry name" value="SUGAR_TRANSPORT_2"/>
    <property type="match status" value="1"/>
</dbReference>
<dbReference type="AlphaFoldDB" id="A0A8D0CH06"/>
<feature type="transmembrane region" description="Helical" evidence="8">
    <location>
        <begin position="176"/>
        <end position="197"/>
    </location>
</feature>
<reference evidence="10" key="2">
    <citation type="submission" date="2025-08" db="UniProtKB">
        <authorList>
            <consortium name="Ensembl"/>
        </authorList>
    </citation>
    <scope>IDENTIFICATION</scope>
</reference>
<feature type="transmembrane region" description="Helical" evidence="8">
    <location>
        <begin position="64"/>
        <end position="86"/>
    </location>
</feature>
<dbReference type="FunFam" id="1.20.1250.20:FF:000218">
    <property type="entry name" value="facilitated trehalose transporter Tret1"/>
    <property type="match status" value="1"/>
</dbReference>
<feature type="transmembrane region" description="Helical" evidence="8">
    <location>
        <begin position="380"/>
        <end position="405"/>
    </location>
</feature>
<feature type="domain" description="Major facilitator superfamily (MFS) profile" evidence="9">
    <location>
        <begin position="24"/>
        <end position="469"/>
    </location>
</feature>
<dbReference type="InterPro" id="IPR005828">
    <property type="entry name" value="MFS_sugar_transport-like"/>
</dbReference>
<reference evidence="10" key="3">
    <citation type="submission" date="2025-09" db="UniProtKB">
        <authorList>
            <consortium name="Ensembl"/>
        </authorList>
    </citation>
    <scope>IDENTIFICATION</scope>
</reference>
<dbReference type="SUPFAM" id="SSF103473">
    <property type="entry name" value="MFS general substrate transporter"/>
    <property type="match status" value="1"/>
</dbReference>
<dbReference type="InterPro" id="IPR020846">
    <property type="entry name" value="MFS_dom"/>
</dbReference>
<feature type="transmembrane region" description="Helical" evidence="8">
    <location>
        <begin position="119"/>
        <end position="139"/>
    </location>
</feature>
<dbReference type="Ensembl" id="ENSSFOT00015039943.1">
    <property type="protein sequence ID" value="ENSSFOP00015065902.1"/>
    <property type="gene ID" value="ENSSFOG00015010597.2"/>
</dbReference>
<evidence type="ECO:0000256" key="4">
    <source>
        <dbReference type="ARBA" id="ARBA00022597"/>
    </source>
</evidence>
<evidence type="ECO:0000313" key="11">
    <source>
        <dbReference type="Proteomes" id="UP000694397"/>
    </source>
</evidence>
<dbReference type="GeneTree" id="ENSGT00940000159976"/>
<dbReference type="PRINTS" id="PR00171">
    <property type="entry name" value="SUGRTRNSPORT"/>
</dbReference>
<evidence type="ECO:0000256" key="8">
    <source>
        <dbReference type="SAM" id="Phobius"/>
    </source>
</evidence>
<dbReference type="Pfam" id="PF00083">
    <property type="entry name" value="Sugar_tr"/>
    <property type="match status" value="1"/>
</dbReference>
<keyword evidence="4" id="KW-0762">Sugar transport</keyword>
<evidence type="ECO:0000256" key="7">
    <source>
        <dbReference type="ARBA" id="ARBA00023136"/>
    </source>
</evidence>
<keyword evidence="5 8" id="KW-0812">Transmembrane</keyword>
<keyword evidence="2" id="KW-0813">Transport</keyword>
<evidence type="ECO:0000256" key="2">
    <source>
        <dbReference type="ARBA" id="ARBA00022448"/>
    </source>
</evidence>
<evidence type="ECO:0000256" key="6">
    <source>
        <dbReference type="ARBA" id="ARBA00022989"/>
    </source>
</evidence>